<feature type="compositionally biased region" description="Basic and acidic residues" evidence="1">
    <location>
        <begin position="594"/>
        <end position="603"/>
    </location>
</feature>
<dbReference type="Proteomes" id="UP001151760">
    <property type="component" value="Unassembled WGS sequence"/>
</dbReference>
<feature type="compositionally biased region" description="Acidic residues" evidence="1">
    <location>
        <begin position="282"/>
        <end position="294"/>
    </location>
</feature>
<sequence length="712" mass="78802">MSVSCKRRAKKKVTLSADDNIISDDPDAALELAKSISQTEAEEAEATRKVHDTHARIKTESAKKKSGGRSSKSVVIQDTLSTPNSKPATSKTKLKGVPSLTPEEQEATDIMHGEYGVLISEVNMAYLELRIRSIESIAWIWRIHRNGYGILVKSDHMIALDGDDDVLDVLSFGAKVLVSGGPVWRIHFLDMVYPFHGYSISMFQCWERGISMKDLKESKKTNRRQPGIVGSNEGTGSIPGVHDESTFVSTTSSEGIDDDDVEKYGKDGDVDDEGDDHVSDTQDADDEDVETELDDDDIYKYKIRVCKDEDEEMKDAKVEESDKGDEDVTDAAKEEPEKILEAKDDTKKTELPPSSSSLSVSSGFGDQFLKLSSDSSLVSTVKDSADTDVMTPIISSVQQTTTPILTPPTTTDAPTVTTAIPESNALSIVELRVAKLEKDMFELKTVDHSSEALAVLQSYVPTVVDSYLDSKVRDVFQKELQKHTADLIHKYSLQYLPELTKKPTPIAEQESEKSPLYILKIKKEQAGKQKMLKFTIKSTEKAALEEYDLKSTLYQSMNANKLFNRNPANHRLYHALMEALIEDENAMAKGVADTVKDHKRKNDDDEDPPAGQNQGKKTKRIITKDFESIKKPSTTKETPKGKTPTKGSQTGKAASVKEPTEEPITEVIMDAAGDDVVRDDDQPQAASKPKTSKTPNLEWFKQPPRPPTPDPE</sequence>
<feature type="compositionally biased region" description="Pro residues" evidence="1">
    <location>
        <begin position="703"/>
        <end position="712"/>
    </location>
</feature>
<feature type="region of interest" description="Disordered" evidence="1">
    <location>
        <begin position="591"/>
        <end position="712"/>
    </location>
</feature>
<protein>
    <submittedName>
        <fullName evidence="2">Uncharacterized protein</fullName>
    </submittedName>
</protein>
<reference evidence="2" key="2">
    <citation type="submission" date="2022-01" db="EMBL/GenBank/DDBJ databases">
        <authorList>
            <person name="Yamashiro T."/>
            <person name="Shiraishi A."/>
            <person name="Satake H."/>
            <person name="Nakayama K."/>
        </authorList>
    </citation>
    <scope>NUCLEOTIDE SEQUENCE</scope>
</reference>
<feature type="compositionally biased region" description="Low complexity" evidence="1">
    <location>
        <begin position="631"/>
        <end position="652"/>
    </location>
</feature>
<feature type="compositionally biased region" description="Basic and acidic residues" evidence="1">
    <location>
        <begin position="330"/>
        <end position="350"/>
    </location>
</feature>
<comment type="caution">
    <text evidence="2">The sequence shown here is derived from an EMBL/GenBank/DDBJ whole genome shotgun (WGS) entry which is preliminary data.</text>
</comment>
<feature type="region of interest" description="Disordered" evidence="1">
    <location>
        <begin position="312"/>
        <end position="359"/>
    </location>
</feature>
<dbReference type="EMBL" id="BQNB010019105">
    <property type="protein sequence ID" value="GJT81714.1"/>
    <property type="molecule type" value="Genomic_DNA"/>
</dbReference>
<feature type="region of interest" description="Disordered" evidence="1">
    <location>
        <begin position="1"/>
        <end position="102"/>
    </location>
</feature>
<accession>A0ABQ5H1N4</accession>
<keyword evidence="3" id="KW-1185">Reference proteome</keyword>
<evidence type="ECO:0000256" key="1">
    <source>
        <dbReference type="SAM" id="MobiDB-lite"/>
    </source>
</evidence>
<gene>
    <name evidence="2" type="ORF">Tco_1056056</name>
</gene>
<organism evidence="2 3">
    <name type="scientific">Tanacetum coccineum</name>
    <dbReference type="NCBI Taxonomy" id="301880"/>
    <lineage>
        <taxon>Eukaryota</taxon>
        <taxon>Viridiplantae</taxon>
        <taxon>Streptophyta</taxon>
        <taxon>Embryophyta</taxon>
        <taxon>Tracheophyta</taxon>
        <taxon>Spermatophyta</taxon>
        <taxon>Magnoliopsida</taxon>
        <taxon>eudicotyledons</taxon>
        <taxon>Gunneridae</taxon>
        <taxon>Pentapetalae</taxon>
        <taxon>asterids</taxon>
        <taxon>campanulids</taxon>
        <taxon>Asterales</taxon>
        <taxon>Asteraceae</taxon>
        <taxon>Asteroideae</taxon>
        <taxon>Anthemideae</taxon>
        <taxon>Anthemidinae</taxon>
        <taxon>Tanacetum</taxon>
    </lineage>
</organism>
<feature type="compositionally biased region" description="Basic and acidic residues" evidence="1">
    <location>
        <begin position="45"/>
        <end position="63"/>
    </location>
</feature>
<evidence type="ECO:0000313" key="3">
    <source>
        <dbReference type="Proteomes" id="UP001151760"/>
    </source>
</evidence>
<proteinExistence type="predicted"/>
<feature type="compositionally biased region" description="Polar residues" evidence="1">
    <location>
        <begin position="74"/>
        <end position="91"/>
    </location>
</feature>
<feature type="region of interest" description="Disordered" evidence="1">
    <location>
        <begin position="217"/>
        <end position="294"/>
    </location>
</feature>
<evidence type="ECO:0000313" key="2">
    <source>
        <dbReference type="EMBL" id="GJT81714.1"/>
    </source>
</evidence>
<name>A0ABQ5H1N4_9ASTR</name>
<feature type="compositionally biased region" description="Basic residues" evidence="1">
    <location>
        <begin position="1"/>
        <end position="13"/>
    </location>
</feature>
<reference evidence="2" key="1">
    <citation type="journal article" date="2022" name="Int. J. Mol. Sci.">
        <title>Draft Genome of Tanacetum Coccineum: Genomic Comparison of Closely Related Tanacetum-Family Plants.</title>
        <authorList>
            <person name="Yamashiro T."/>
            <person name="Shiraishi A."/>
            <person name="Nakayama K."/>
            <person name="Satake H."/>
        </authorList>
    </citation>
    <scope>NUCLEOTIDE SEQUENCE</scope>
</reference>